<reference evidence="1 2" key="1">
    <citation type="journal article" date="2022" name="New Phytol.">
        <title>Ecological generalism drives hyperdiversity of secondary metabolite gene clusters in xylarialean endophytes.</title>
        <authorList>
            <person name="Franco M.E.E."/>
            <person name="Wisecaver J.H."/>
            <person name="Arnold A.E."/>
            <person name="Ju Y.M."/>
            <person name="Slot J.C."/>
            <person name="Ahrendt S."/>
            <person name="Moore L.P."/>
            <person name="Eastman K.E."/>
            <person name="Scott K."/>
            <person name="Konkel Z."/>
            <person name="Mondo S.J."/>
            <person name="Kuo A."/>
            <person name="Hayes R.D."/>
            <person name="Haridas S."/>
            <person name="Andreopoulos B."/>
            <person name="Riley R."/>
            <person name="LaButti K."/>
            <person name="Pangilinan J."/>
            <person name="Lipzen A."/>
            <person name="Amirebrahimi M."/>
            <person name="Yan J."/>
            <person name="Adam C."/>
            <person name="Keymanesh K."/>
            <person name="Ng V."/>
            <person name="Louie K."/>
            <person name="Northen T."/>
            <person name="Drula E."/>
            <person name="Henrissat B."/>
            <person name="Hsieh H.M."/>
            <person name="Youens-Clark K."/>
            <person name="Lutzoni F."/>
            <person name="Miadlikowska J."/>
            <person name="Eastwood D.C."/>
            <person name="Hamelin R.C."/>
            <person name="Grigoriev I.V."/>
            <person name="U'Ren J.M."/>
        </authorList>
    </citation>
    <scope>NUCLEOTIDE SEQUENCE [LARGE SCALE GENOMIC DNA]</scope>
    <source>
        <strain evidence="1 2">ER1909</strain>
    </source>
</reference>
<sequence>MRFLCLHGSGTNSKIFETQTAAIRYSLGDGHTYEFVEGTMPAAAAPEIKEMVSPADELFSYVSLENMESCVSALVNLDSYIATEGPFDAILAFSQGAMIAATYIIWKMRQNPALQRKAPTFKCAVFFSSWSAYDPDLLWQGKLRVLTPSVGKEIIPIPTAHIWGQNDKASIKASDVSGLCASGTRQVYVHEGGHEVPGARMNQAVKSSVRIIRRVISLASEIDQDACRSSLGDPLAIHSPPHGV</sequence>
<accession>A0ACC0D488</accession>
<keyword evidence="1" id="KW-0378">Hydrolase</keyword>
<keyword evidence="2" id="KW-1185">Reference proteome</keyword>
<evidence type="ECO:0000313" key="1">
    <source>
        <dbReference type="EMBL" id="KAI6087383.1"/>
    </source>
</evidence>
<dbReference type="Proteomes" id="UP001497680">
    <property type="component" value="Unassembled WGS sequence"/>
</dbReference>
<gene>
    <name evidence="1" type="ORF">F4821DRAFT_107226</name>
</gene>
<dbReference type="EMBL" id="MU394308">
    <property type="protein sequence ID" value="KAI6087383.1"/>
    <property type="molecule type" value="Genomic_DNA"/>
</dbReference>
<evidence type="ECO:0000313" key="2">
    <source>
        <dbReference type="Proteomes" id="UP001497680"/>
    </source>
</evidence>
<proteinExistence type="predicted"/>
<organism evidence="1 2">
    <name type="scientific">Hypoxylon rubiginosum</name>
    <dbReference type="NCBI Taxonomy" id="110542"/>
    <lineage>
        <taxon>Eukaryota</taxon>
        <taxon>Fungi</taxon>
        <taxon>Dikarya</taxon>
        <taxon>Ascomycota</taxon>
        <taxon>Pezizomycotina</taxon>
        <taxon>Sordariomycetes</taxon>
        <taxon>Xylariomycetidae</taxon>
        <taxon>Xylariales</taxon>
        <taxon>Hypoxylaceae</taxon>
        <taxon>Hypoxylon</taxon>
    </lineage>
</organism>
<comment type="caution">
    <text evidence="1">The sequence shown here is derived from an EMBL/GenBank/DDBJ whole genome shotgun (WGS) entry which is preliminary data.</text>
</comment>
<protein>
    <submittedName>
        <fullName evidence="1">Serine hydrolase FSH</fullName>
    </submittedName>
</protein>
<name>A0ACC0D488_9PEZI</name>